<dbReference type="Gene3D" id="3.30.559.10">
    <property type="entry name" value="Chloramphenicol acetyltransferase-like domain"/>
    <property type="match status" value="1"/>
</dbReference>
<evidence type="ECO:0000259" key="11">
    <source>
        <dbReference type="PROSITE" id="PS50968"/>
    </source>
</evidence>
<dbReference type="GO" id="GO:0004742">
    <property type="term" value="F:dihydrolipoyllysine-residue acetyltransferase activity"/>
    <property type="evidence" value="ECO:0007669"/>
    <property type="project" value="UniProtKB-EC"/>
</dbReference>
<keyword evidence="6 9" id="KW-0012">Acyltransferase</keyword>
<comment type="similarity">
    <text evidence="2 9">Belongs to the 2-oxoacid dehydrogenase family.</text>
</comment>
<keyword evidence="14" id="KW-1185">Reference proteome</keyword>
<dbReference type="FunFam" id="3.30.559.10:FF:000007">
    <property type="entry name" value="Dihydrolipoamide acetyltransferase component of pyruvate dehydrogenase complex"/>
    <property type="match status" value="1"/>
</dbReference>
<dbReference type="PANTHER" id="PTHR43178:SF2">
    <property type="entry name" value="DIHYDROLIPOYLLYSINE-RESIDUE ACETYLTRANSFERASE COMPONENT OF PYRUVATE DEHYDROGENASE COMPLEX"/>
    <property type="match status" value="1"/>
</dbReference>
<dbReference type="STRING" id="980251.GCA_001642875_04009"/>
<evidence type="ECO:0000256" key="5">
    <source>
        <dbReference type="ARBA" id="ARBA00022823"/>
    </source>
</evidence>
<dbReference type="AlphaFoldDB" id="A0A5B9P9Q3"/>
<dbReference type="GO" id="GO:0005737">
    <property type="term" value="C:cytoplasm"/>
    <property type="evidence" value="ECO:0007669"/>
    <property type="project" value="TreeGrafter"/>
</dbReference>
<dbReference type="InterPro" id="IPR001078">
    <property type="entry name" value="2-oxoacid_DH_actylTfrase"/>
</dbReference>
<evidence type="ECO:0000256" key="3">
    <source>
        <dbReference type="ARBA" id="ARBA00011484"/>
    </source>
</evidence>
<dbReference type="PANTHER" id="PTHR43178">
    <property type="entry name" value="DIHYDROLIPOAMIDE ACETYLTRANSFERASE COMPONENT OF PYRUVATE DEHYDROGENASE COMPLEX"/>
    <property type="match status" value="1"/>
</dbReference>
<evidence type="ECO:0000256" key="8">
    <source>
        <dbReference type="ARBA" id="ARBA00048370"/>
    </source>
</evidence>
<dbReference type="PROSITE" id="PS00189">
    <property type="entry name" value="LIPOYL"/>
    <property type="match status" value="1"/>
</dbReference>
<feature type="domain" description="Lipoyl-binding" evidence="11">
    <location>
        <begin position="2"/>
        <end position="77"/>
    </location>
</feature>
<comment type="subunit">
    <text evidence="3">Forms a 24-polypeptide structural core with octahedral symmetry.</text>
</comment>
<dbReference type="EC" id="2.3.1.-" evidence="9"/>
<evidence type="ECO:0000313" key="14">
    <source>
        <dbReference type="Proteomes" id="UP000322214"/>
    </source>
</evidence>
<dbReference type="GO" id="GO:0031405">
    <property type="term" value="F:lipoic acid binding"/>
    <property type="evidence" value="ECO:0007669"/>
    <property type="project" value="TreeGrafter"/>
</dbReference>
<evidence type="ECO:0000256" key="1">
    <source>
        <dbReference type="ARBA" id="ARBA00001938"/>
    </source>
</evidence>
<keyword evidence="4 9" id="KW-0808">Transferase</keyword>
<dbReference type="SUPFAM" id="SSF51230">
    <property type="entry name" value="Single hybrid motif"/>
    <property type="match status" value="1"/>
</dbReference>
<comment type="function">
    <text evidence="7">The pyruvate dehydrogenase complex catalyzes the overall conversion of pyruvate to acetyl-CoA and CO(2). It contains multiple copies of three enzymatic components: pyruvate dehydrogenase (E1), dihydrolipoamide acetyltransferase (E2) and lipoamide dehydrogenase (E3).</text>
</comment>
<feature type="domain" description="Peripheral subunit-binding (PSBD)" evidence="12">
    <location>
        <begin position="148"/>
        <end position="185"/>
    </location>
</feature>
<dbReference type="SUPFAM" id="SSF52777">
    <property type="entry name" value="CoA-dependent acyltransferases"/>
    <property type="match status" value="1"/>
</dbReference>
<evidence type="ECO:0000256" key="7">
    <source>
        <dbReference type="ARBA" id="ARBA00025211"/>
    </source>
</evidence>
<evidence type="ECO:0000313" key="13">
    <source>
        <dbReference type="EMBL" id="QEG23058.1"/>
    </source>
</evidence>
<keyword evidence="13" id="KW-0670">Pyruvate</keyword>
<dbReference type="Pfam" id="PF00364">
    <property type="entry name" value="Biotin_lipoyl"/>
    <property type="match status" value="1"/>
</dbReference>
<dbReference type="PROSITE" id="PS50968">
    <property type="entry name" value="BIOTINYL_LIPOYL"/>
    <property type="match status" value="1"/>
</dbReference>
<reference evidence="13 14" key="1">
    <citation type="submission" date="2019-08" db="EMBL/GenBank/DDBJ databases">
        <title>Deep-cultivation of Planctomycetes and their phenomic and genomic characterization uncovers novel biology.</title>
        <authorList>
            <person name="Wiegand S."/>
            <person name="Jogler M."/>
            <person name="Boedeker C."/>
            <person name="Pinto D."/>
            <person name="Vollmers J."/>
            <person name="Rivas-Marin E."/>
            <person name="Kohn T."/>
            <person name="Peeters S.H."/>
            <person name="Heuer A."/>
            <person name="Rast P."/>
            <person name="Oberbeckmann S."/>
            <person name="Bunk B."/>
            <person name="Jeske O."/>
            <person name="Meyerdierks A."/>
            <person name="Storesund J.E."/>
            <person name="Kallscheuer N."/>
            <person name="Luecker S."/>
            <person name="Lage O.M."/>
            <person name="Pohl T."/>
            <person name="Merkel B.J."/>
            <person name="Hornburger P."/>
            <person name="Mueller R.-W."/>
            <person name="Bruemmer F."/>
            <person name="Labrenz M."/>
            <person name="Spormann A.M."/>
            <person name="Op den Camp H."/>
            <person name="Overmann J."/>
            <person name="Amann R."/>
            <person name="Jetten M.S.M."/>
            <person name="Mascher T."/>
            <person name="Medema M.H."/>
            <person name="Devos D.P."/>
            <person name="Kaster A.-K."/>
            <person name="Ovreas L."/>
            <person name="Rohde M."/>
            <person name="Galperin M.Y."/>
            <person name="Jogler C."/>
        </authorList>
    </citation>
    <scope>NUCLEOTIDE SEQUENCE [LARGE SCALE GENOMIC DNA]</scope>
    <source>
        <strain evidence="13 14">FC18</strain>
    </source>
</reference>
<dbReference type="KEGG" id="mff:MFFC18_29500"/>
<feature type="compositionally biased region" description="Low complexity" evidence="10">
    <location>
        <begin position="190"/>
        <end position="215"/>
    </location>
</feature>
<evidence type="ECO:0000259" key="12">
    <source>
        <dbReference type="PROSITE" id="PS51826"/>
    </source>
</evidence>
<dbReference type="Gene3D" id="2.40.50.100">
    <property type="match status" value="1"/>
</dbReference>
<dbReference type="Proteomes" id="UP000322214">
    <property type="component" value="Chromosome"/>
</dbReference>
<dbReference type="RefSeq" id="WP_075086016.1">
    <property type="nucleotide sequence ID" value="NZ_CP042912.1"/>
</dbReference>
<evidence type="ECO:0000256" key="2">
    <source>
        <dbReference type="ARBA" id="ARBA00007317"/>
    </source>
</evidence>
<organism evidence="13 14">
    <name type="scientific">Mariniblastus fucicola</name>
    <dbReference type="NCBI Taxonomy" id="980251"/>
    <lineage>
        <taxon>Bacteria</taxon>
        <taxon>Pseudomonadati</taxon>
        <taxon>Planctomycetota</taxon>
        <taxon>Planctomycetia</taxon>
        <taxon>Pirellulales</taxon>
        <taxon>Pirellulaceae</taxon>
        <taxon>Mariniblastus</taxon>
    </lineage>
</organism>
<evidence type="ECO:0000256" key="4">
    <source>
        <dbReference type="ARBA" id="ARBA00022679"/>
    </source>
</evidence>
<evidence type="ECO:0000256" key="6">
    <source>
        <dbReference type="ARBA" id="ARBA00023315"/>
    </source>
</evidence>
<dbReference type="InterPro" id="IPR036625">
    <property type="entry name" value="E3-bd_dom_sf"/>
</dbReference>
<feature type="region of interest" description="Disordered" evidence="10">
    <location>
        <begin position="84"/>
        <end position="147"/>
    </location>
</feature>
<accession>A0A5B9P9Q3</accession>
<comment type="catalytic activity">
    <reaction evidence="8">
        <text>N(6)-[(R)-dihydrolipoyl]-L-lysyl-[protein] + acetyl-CoA = N(6)-[(R)-S(8)-acetyldihydrolipoyl]-L-lysyl-[protein] + CoA</text>
        <dbReference type="Rhea" id="RHEA:17017"/>
        <dbReference type="Rhea" id="RHEA-COMP:10475"/>
        <dbReference type="Rhea" id="RHEA-COMP:10478"/>
        <dbReference type="ChEBI" id="CHEBI:57287"/>
        <dbReference type="ChEBI" id="CHEBI:57288"/>
        <dbReference type="ChEBI" id="CHEBI:83100"/>
        <dbReference type="ChEBI" id="CHEBI:83111"/>
        <dbReference type="EC" id="2.3.1.12"/>
    </reaction>
</comment>
<sequence>MAVEFKLPGIGEGIESGDVLDVLVSVGDTIEKDTEICELETDKATVFVPSDMAGTVTEIHIASGDTVSVGQKLLTVEAADGGSAPAAAAPAATPEPAAPPEPAPTPAPESKPEPAAATPPPAPAAPATPPPAAPTPAPAASGSKASVPAGPAIRRFAREVGVDLANVTGSGAHGRILRDDVLRVVRDGTAARPAASSSSPAVGAAGVGGAASLPGDSQTDAYGPVRIEKMPKIRQTIARKMHESWTTCPRVTNFDDADVTALEAIRQNSKADYKAMGISLTTMPFIIKAVAMALKQHPTINASVDLDAGQIIYKDYVNVGIAVDTDRGLVVPNMRNADEQSIPALAKGLSVMAENVRGNKFGIDDLRGGTFTISNLGAIGGTYSTPIINVPETAILLVGRSRKLPVVVENDEVAVRLMMPLSLSYDHRLIDGGAAARFLNEVIGYLEAPSRLLLAL</sequence>
<feature type="compositionally biased region" description="Low complexity" evidence="10">
    <location>
        <begin position="138"/>
        <end position="147"/>
    </location>
</feature>
<feature type="compositionally biased region" description="Low complexity" evidence="10">
    <location>
        <begin position="84"/>
        <end position="95"/>
    </location>
</feature>
<evidence type="ECO:0000256" key="9">
    <source>
        <dbReference type="RuleBase" id="RU003423"/>
    </source>
</evidence>
<dbReference type="InterPro" id="IPR023213">
    <property type="entry name" value="CAT-like_dom_sf"/>
</dbReference>
<dbReference type="InterPro" id="IPR000089">
    <property type="entry name" value="Biotin_lipoyl"/>
</dbReference>
<protein>
    <recommendedName>
        <fullName evidence="9">Dihydrolipoamide acetyltransferase component of pyruvate dehydrogenase complex</fullName>
        <ecNumber evidence="9">2.3.1.-</ecNumber>
    </recommendedName>
</protein>
<keyword evidence="5 9" id="KW-0450">Lipoyl</keyword>
<dbReference type="GO" id="GO:0006086">
    <property type="term" value="P:pyruvate decarboxylation to acetyl-CoA"/>
    <property type="evidence" value="ECO:0007669"/>
    <property type="project" value="TreeGrafter"/>
</dbReference>
<dbReference type="InterPro" id="IPR004167">
    <property type="entry name" value="PSBD"/>
</dbReference>
<feature type="compositionally biased region" description="Pro residues" evidence="10">
    <location>
        <begin position="96"/>
        <end position="109"/>
    </location>
</feature>
<feature type="region of interest" description="Disordered" evidence="10">
    <location>
        <begin position="190"/>
        <end position="224"/>
    </location>
</feature>
<name>A0A5B9P9Q3_9BACT</name>
<dbReference type="PROSITE" id="PS51826">
    <property type="entry name" value="PSBD"/>
    <property type="match status" value="1"/>
</dbReference>
<dbReference type="CDD" id="cd06849">
    <property type="entry name" value="lipoyl_domain"/>
    <property type="match status" value="1"/>
</dbReference>
<dbReference type="Pfam" id="PF00198">
    <property type="entry name" value="2-oxoacid_dh"/>
    <property type="match status" value="1"/>
</dbReference>
<dbReference type="SUPFAM" id="SSF47005">
    <property type="entry name" value="Peripheral subunit-binding domain of 2-oxo acid dehydrogenase complex"/>
    <property type="match status" value="1"/>
</dbReference>
<dbReference type="InterPro" id="IPR050743">
    <property type="entry name" value="2-oxoacid_DH_E2_comp"/>
</dbReference>
<dbReference type="InterPro" id="IPR003016">
    <property type="entry name" value="2-oxoA_DH_lipoyl-BS"/>
</dbReference>
<proteinExistence type="inferred from homology"/>
<dbReference type="OrthoDB" id="9805770at2"/>
<dbReference type="EMBL" id="CP042912">
    <property type="protein sequence ID" value="QEG23058.1"/>
    <property type="molecule type" value="Genomic_DNA"/>
</dbReference>
<dbReference type="Gene3D" id="4.10.320.10">
    <property type="entry name" value="E3-binding domain"/>
    <property type="match status" value="1"/>
</dbReference>
<gene>
    <name evidence="13" type="primary">pdhC_2</name>
    <name evidence="13" type="ORF">MFFC18_29500</name>
</gene>
<dbReference type="Pfam" id="PF02817">
    <property type="entry name" value="E3_binding"/>
    <property type="match status" value="1"/>
</dbReference>
<dbReference type="InterPro" id="IPR011053">
    <property type="entry name" value="Single_hybrid_motif"/>
</dbReference>
<feature type="compositionally biased region" description="Pro residues" evidence="10">
    <location>
        <begin position="117"/>
        <end position="137"/>
    </location>
</feature>
<comment type="cofactor">
    <cofactor evidence="1 9">
        <name>(R)-lipoate</name>
        <dbReference type="ChEBI" id="CHEBI:83088"/>
    </cofactor>
</comment>
<evidence type="ECO:0000256" key="10">
    <source>
        <dbReference type="SAM" id="MobiDB-lite"/>
    </source>
</evidence>